<sequence length="102" mass="11532">MRAASAETATTKHLRNKTRPKENQSPPAPTRWLTAGSPRRRKHNTNTKRETEHESEATGTGEEEEHKQRDHKITGADLDKIVRRADRILVAPPPPPCLHCDL</sequence>
<keyword evidence="3" id="KW-1185">Reference proteome</keyword>
<dbReference type="EMBL" id="LXQA010012966">
    <property type="protein sequence ID" value="MCH87815.1"/>
    <property type="molecule type" value="Genomic_DNA"/>
</dbReference>
<dbReference type="Proteomes" id="UP000265520">
    <property type="component" value="Unassembled WGS sequence"/>
</dbReference>
<accession>A0A392ML46</accession>
<feature type="compositionally biased region" description="Basic and acidic residues" evidence="1">
    <location>
        <begin position="47"/>
        <end position="56"/>
    </location>
</feature>
<organism evidence="2 3">
    <name type="scientific">Trifolium medium</name>
    <dbReference type="NCBI Taxonomy" id="97028"/>
    <lineage>
        <taxon>Eukaryota</taxon>
        <taxon>Viridiplantae</taxon>
        <taxon>Streptophyta</taxon>
        <taxon>Embryophyta</taxon>
        <taxon>Tracheophyta</taxon>
        <taxon>Spermatophyta</taxon>
        <taxon>Magnoliopsida</taxon>
        <taxon>eudicotyledons</taxon>
        <taxon>Gunneridae</taxon>
        <taxon>Pentapetalae</taxon>
        <taxon>rosids</taxon>
        <taxon>fabids</taxon>
        <taxon>Fabales</taxon>
        <taxon>Fabaceae</taxon>
        <taxon>Papilionoideae</taxon>
        <taxon>50 kb inversion clade</taxon>
        <taxon>NPAAA clade</taxon>
        <taxon>Hologalegina</taxon>
        <taxon>IRL clade</taxon>
        <taxon>Trifolieae</taxon>
        <taxon>Trifolium</taxon>
    </lineage>
</organism>
<proteinExistence type="predicted"/>
<reference evidence="2 3" key="1">
    <citation type="journal article" date="2018" name="Front. Plant Sci.">
        <title>Red Clover (Trifolium pratense) and Zigzag Clover (T. medium) - A Picture of Genomic Similarities and Differences.</title>
        <authorList>
            <person name="Dluhosova J."/>
            <person name="Istvanek J."/>
            <person name="Nedelnik J."/>
            <person name="Repkova J."/>
        </authorList>
    </citation>
    <scope>NUCLEOTIDE SEQUENCE [LARGE SCALE GENOMIC DNA]</scope>
    <source>
        <strain evidence="3">cv. 10/8</strain>
        <tissue evidence="2">Leaf</tissue>
    </source>
</reference>
<protein>
    <submittedName>
        <fullName evidence="2">Uncharacterized protein</fullName>
    </submittedName>
</protein>
<evidence type="ECO:0000256" key="1">
    <source>
        <dbReference type="SAM" id="MobiDB-lite"/>
    </source>
</evidence>
<feature type="compositionally biased region" description="Basic and acidic residues" evidence="1">
    <location>
        <begin position="64"/>
        <end position="78"/>
    </location>
</feature>
<comment type="caution">
    <text evidence="2">The sequence shown here is derived from an EMBL/GenBank/DDBJ whole genome shotgun (WGS) entry which is preliminary data.</text>
</comment>
<feature type="region of interest" description="Disordered" evidence="1">
    <location>
        <begin position="1"/>
        <end position="78"/>
    </location>
</feature>
<evidence type="ECO:0000313" key="3">
    <source>
        <dbReference type="Proteomes" id="UP000265520"/>
    </source>
</evidence>
<name>A0A392ML46_9FABA</name>
<evidence type="ECO:0000313" key="2">
    <source>
        <dbReference type="EMBL" id="MCH87815.1"/>
    </source>
</evidence>
<dbReference type="AlphaFoldDB" id="A0A392ML46"/>
<gene>
    <name evidence="2" type="ORF">A2U01_0008696</name>
</gene>